<evidence type="ECO:0000256" key="7">
    <source>
        <dbReference type="ARBA" id="ARBA00022903"/>
    </source>
</evidence>
<gene>
    <name evidence="14" type="ORF">IV74_GL000432</name>
</gene>
<dbReference type="EMBL" id="JQBS01000007">
    <property type="protein sequence ID" value="KRN57448.1"/>
    <property type="molecule type" value="Genomic_DNA"/>
</dbReference>
<dbReference type="InterPro" id="IPR003856">
    <property type="entry name" value="LPS_length_determ_N"/>
</dbReference>
<evidence type="ECO:0000256" key="3">
    <source>
        <dbReference type="ARBA" id="ARBA00006683"/>
    </source>
</evidence>
<reference evidence="14 15" key="1">
    <citation type="journal article" date="2015" name="Genome Announc.">
        <title>Expanding the biotechnology potential of lactobacilli through comparative genomics of 213 strains and associated genera.</title>
        <authorList>
            <person name="Sun Z."/>
            <person name="Harris H.M."/>
            <person name="McCann A."/>
            <person name="Guo C."/>
            <person name="Argimon S."/>
            <person name="Zhang W."/>
            <person name="Yang X."/>
            <person name="Jeffery I.B."/>
            <person name="Cooney J.C."/>
            <person name="Kagawa T.F."/>
            <person name="Liu W."/>
            <person name="Song Y."/>
            <person name="Salvetti E."/>
            <person name="Wrobel A."/>
            <person name="Rasinkangas P."/>
            <person name="Parkhill J."/>
            <person name="Rea M.C."/>
            <person name="O'Sullivan O."/>
            <person name="Ritari J."/>
            <person name="Douillard F.P."/>
            <person name="Paul Ross R."/>
            <person name="Yang R."/>
            <person name="Briner A.E."/>
            <person name="Felis G.E."/>
            <person name="de Vos W.M."/>
            <person name="Barrangou R."/>
            <person name="Klaenhammer T.R."/>
            <person name="Caufield P.W."/>
            <person name="Cui Y."/>
            <person name="Zhang H."/>
            <person name="O'Toole P.W."/>
        </authorList>
    </citation>
    <scope>NUCLEOTIDE SEQUENCE [LARGE SCALE GENOMIC DNA]</scope>
    <source>
        <strain evidence="14 15">DSM 20623</strain>
    </source>
</reference>
<dbReference type="PANTHER" id="PTHR32309:SF13">
    <property type="entry name" value="FERRIC ENTEROBACTIN TRANSPORT PROTEIN FEPE"/>
    <property type="match status" value="1"/>
</dbReference>
<evidence type="ECO:0000256" key="1">
    <source>
        <dbReference type="ARBA" id="ARBA00004651"/>
    </source>
</evidence>
<evidence type="ECO:0000256" key="2">
    <source>
        <dbReference type="ARBA" id="ARBA00005132"/>
    </source>
</evidence>
<evidence type="ECO:0000256" key="6">
    <source>
        <dbReference type="ARBA" id="ARBA00022692"/>
    </source>
</evidence>
<evidence type="ECO:0000313" key="15">
    <source>
        <dbReference type="Proteomes" id="UP000051658"/>
    </source>
</evidence>
<evidence type="ECO:0000256" key="10">
    <source>
        <dbReference type="ARBA" id="ARBA00023169"/>
    </source>
</evidence>
<evidence type="ECO:0000256" key="4">
    <source>
        <dbReference type="ARBA" id="ARBA00020739"/>
    </source>
</evidence>
<dbReference type="GO" id="GO:0004713">
    <property type="term" value="F:protein tyrosine kinase activity"/>
    <property type="evidence" value="ECO:0007669"/>
    <property type="project" value="TreeGrafter"/>
</dbReference>
<keyword evidence="5" id="KW-1003">Cell membrane</keyword>
<proteinExistence type="inferred from homology"/>
<organism evidence="14 15">
    <name type="scientific">Carnobacterium divergens DSM 20623</name>
    <dbReference type="NCBI Taxonomy" id="1449336"/>
    <lineage>
        <taxon>Bacteria</taxon>
        <taxon>Bacillati</taxon>
        <taxon>Bacillota</taxon>
        <taxon>Bacilli</taxon>
        <taxon>Lactobacillales</taxon>
        <taxon>Carnobacteriaceae</taxon>
        <taxon>Carnobacterium</taxon>
    </lineage>
</organism>
<dbReference type="Proteomes" id="UP000051658">
    <property type="component" value="Unassembled WGS sequence"/>
</dbReference>
<comment type="pathway">
    <text evidence="2">Capsule biogenesis; capsule polysaccharide biosynthesis.</text>
</comment>
<evidence type="ECO:0000256" key="12">
    <source>
        <dbReference type="SAM" id="Phobius"/>
    </source>
</evidence>
<keyword evidence="6 12" id="KW-0812">Transmembrane</keyword>
<evidence type="ECO:0000256" key="11">
    <source>
        <dbReference type="ARBA" id="ARBA00045736"/>
    </source>
</evidence>
<evidence type="ECO:0000256" key="9">
    <source>
        <dbReference type="ARBA" id="ARBA00023136"/>
    </source>
</evidence>
<feature type="domain" description="Polysaccharide chain length determinant N-terminal" evidence="13">
    <location>
        <begin position="3"/>
        <end position="95"/>
    </location>
</feature>
<dbReference type="Pfam" id="PF02706">
    <property type="entry name" value="Wzz"/>
    <property type="match status" value="1"/>
</dbReference>
<comment type="subcellular location">
    <subcellularLocation>
        <location evidence="1">Cell membrane</location>
        <topology evidence="1">Multi-pass membrane protein</topology>
    </subcellularLocation>
</comment>
<sequence>MEETINLSELFEVIRKKVVLIICGGLVGIILAAVLTYFFITPQFNSSTQLLVNRAKDESQVATQWNDLQTDVQMINTYKDIIKGPVILEDVRKKLNSSASVEQLASKIEIVTQQNSQVFTIKVTDADPYKAADIANTVAAVFQEKIGGIMSVQNVTQISNAHPNTSQVSPKPMLNMLIGFTVGLMVAVGLSFLLEFMDKTVRDEKFMSEALGWTNLGTISEMSFDELNATAPSSIVSRRTKTRV</sequence>
<dbReference type="InterPro" id="IPR050445">
    <property type="entry name" value="Bact_polysacc_biosynth/exp"/>
</dbReference>
<dbReference type="AlphaFoldDB" id="A0A0R2HXW7"/>
<dbReference type="eggNOG" id="COG3944">
    <property type="taxonomic scope" value="Bacteria"/>
</dbReference>
<evidence type="ECO:0000256" key="5">
    <source>
        <dbReference type="ARBA" id="ARBA00022475"/>
    </source>
</evidence>
<keyword evidence="7" id="KW-0972">Capsule biogenesis/degradation</keyword>
<comment type="function">
    <text evidence="11">Required for CpsD phosphorylation. Involved in the regulation of capsular polysaccharide biosynthesis. May be part of a complex that directs the coordinated polymerization and export to the cell surface of the capsular polysaccharide.</text>
</comment>
<dbReference type="PANTHER" id="PTHR32309">
    <property type="entry name" value="TYROSINE-PROTEIN KINASE"/>
    <property type="match status" value="1"/>
</dbReference>
<dbReference type="RefSeq" id="WP_034570779.1">
    <property type="nucleotide sequence ID" value="NZ_JQBS01000007.1"/>
</dbReference>
<comment type="caution">
    <text evidence="14">The sequence shown here is derived from an EMBL/GenBank/DDBJ whole genome shotgun (WGS) entry which is preliminary data.</text>
</comment>
<protein>
    <recommendedName>
        <fullName evidence="4">Capsular polysaccharide biosynthesis protein CpsC</fullName>
    </recommendedName>
</protein>
<keyword evidence="9 12" id="KW-0472">Membrane</keyword>
<dbReference type="GO" id="GO:0005886">
    <property type="term" value="C:plasma membrane"/>
    <property type="evidence" value="ECO:0007669"/>
    <property type="project" value="UniProtKB-SubCell"/>
</dbReference>
<name>A0A0R2HXW7_CARDV</name>
<feature type="transmembrane region" description="Helical" evidence="12">
    <location>
        <begin position="18"/>
        <end position="40"/>
    </location>
</feature>
<keyword evidence="8 12" id="KW-1133">Transmembrane helix</keyword>
<keyword evidence="15" id="KW-1185">Reference proteome</keyword>
<comment type="similarity">
    <text evidence="3">Belongs to the CpsC/CapA family.</text>
</comment>
<dbReference type="PATRIC" id="fig|1449336.4.peg.439"/>
<evidence type="ECO:0000313" key="14">
    <source>
        <dbReference type="EMBL" id="KRN57448.1"/>
    </source>
</evidence>
<keyword evidence="10" id="KW-0270">Exopolysaccharide synthesis</keyword>
<dbReference type="GeneID" id="89588420"/>
<dbReference type="GO" id="GO:0000271">
    <property type="term" value="P:polysaccharide biosynthetic process"/>
    <property type="evidence" value="ECO:0007669"/>
    <property type="project" value="UniProtKB-KW"/>
</dbReference>
<evidence type="ECO:0000259" key="13">
    <source>
        <dbReference type="Pfam" id="PF02706"/>
    </source>
</evidence>
<feature type="transmembrane region" description="Helical" evidence="12">
    <location>
        <begin position="176"/>
        <end position="197"/>
    </location>
</feature>
<accession>A0A0R2HXW7</accession>
<evidence type="ECO:0000256" key="8">
    <source>
        <dbReference type="ARBA" id="ARBA00022989"/>
    </source>
</evidence>